<dbReference type="Proteomes" id="UP001519325">
    <property type="component" value="Unassembled WGS sequence"/>
</dbReference>
<dbReference type="RefSeq" id="WP_245366254.1">
    <property type="nucleotide sequence ID" value="NZ_JAGGMR010000001.1"/>
</dbReference>
<evidence type="ECO:0000313" key="2">
    <source>
        <dbReference type="Proteomes" id="UP001519325"/>
    </source>
</evidence>
<comment type="caution">
    <text evidence="1">The sequence shown here is derived from an EMBL/GenBank/DDBJ whole genome shotgun (WGS) entry which is preliminary data.</text>
</comment>
<proteinExistence type="predicted"/>
<sequence>MGDTDLQSQKNNWQTLKTQGLAGEFKMDSDIGEALRKRCETFATALEQLKDKAKALDHLSGYGTLPSAIALQGKFEQKAAGQDSAVKRIEQHIEVVALMHDAYAAAIGKITQADQSAALATKQQTEEVK</sequence>
<keyword evidence="2" id="KW-1185">Reference proteome</keyword>
<protein>
    <recommendedName>
        <fullName evidence="3">PE domain-containing protein</fullName>
    </recommendedName>
</protein>
<evidence type="ECO:0000313" key="1">
    <source>
        <dbReference type="EMBL" id="MBP2193899.1"/>
    </source>
</evidence>
<accession>A0ABS4QS81</accession>
<dbReference type="EMBL" id="JAGGMR010000001">
    <property type="protein sequence ID" value="MBP2193899.1"/>
    <property type="molecule type" value="Genomic_DNA"/>
</dbReference>
<reference evidence="1 2" key="1">
    <citation type="submission" date="2021-03" db="EMBL/GenBank/DDBJ databases">
        <title>Sequencing the genomes of 1000 actinobacteria strains.</title>
        <authorList>
            <person name="Klenk H.-P."/>
        </authorList>
    </citation>
    <scope>NUCLEOTIDE SEQUENCE [LARGE SCALE GENOMIC DNA]</scope>
    <source>
        <strain evidence="1 2">DSM 45516</strain>
    </source>
</reference>
<evidence type="ECO:0008006" key="3">
    <source>
        <dbReference type="Google" id="ProtNLM"/>
    </source>
</evidence>
<organism evidence="1 2">
    <name type="scientific">Nocardia goodfellowii</name>
    <dbReference type="NCBI Taxonomy" id="882446"/>
    <lineage>
        <taxon>Bacteria</taxon>
        <taxon>Bacillati</taxon>
        <taxon>Actinomycetota</taxon>
        <taxon>Actinomycetes</taxon>
        <taxon>Mycobacteriales</taxon>
        <taxon>Nocardiaceae</taxon>
        <taxon>Nocardia</taxon>
    </lineage>
</organism>
<gene>
    <name evidence="1" type="ORF">BJ987_006800</name>
</gene>
<name>A0ABS4QS81_9NOCA</name>